<proteinExistence type="predicted"/>
<feature type="compositionally biased region" description="Basic and acidic residues" evidence="1">
    <location>
        <begin position="343"/>
        <end position="352"/>
    </location>
</feature>
<dbReference type="AlphaFoldDB" id="A0AA38J412"/>
<comment type="caution">
    <text evidence="2">The sequence shown here is derived from an EMBL/GenBank/DDBJ whole genome shotgun (WGS) entry which is preliminary data.</text>
</comment>
<accession>A0AA38J412</accession>
<evidence type="ECO:0000313" key="4">
    <source>
        <dbReference type="Proteomes" id="UP001176059"/>
    </source>
</evidence>
<feature type="region of interest" description="Disordered" evidence="1">
    <location>
        <begin position="165"/>
        <end position="257"/>
    </location>
</feature>
<feature type="compositionally biased region" description="Low complexity" evidence="1">
    <location>
        <begin position="232"/>
        <end position="241"/>
    </location>
</feature>
<protein>
    <submittedName>
        <fullName evidence="2">Uncharacterized protein</fullName>
    </submittedName>
</protein>
<name>A0AA38J412_9AGAR</name>
<keyword evidence="4" id="KW-1185">Reference proteome</keyword>
<sequence>MAYKWTEPEIWKLINLLKSPQNFKVLYGHASEDNSSGDTKHAVHLRIASALFEESALEKDKGKIASRVKNKITWLENTFKKKVKELKKTGNGVEEYYQISATGPDHDTEDRAKSIWEQIVKEFKYFPDLYRVWCTKPNLVPICATTGVGPNGGEFVLIQQIPDASQMHPSPSHIPSPLHPSSSLNSVHSNTSASSGSSPTLSENAVTPLQSGFQTPAKENAVPASSQRGPRSSAFSSLSFSGNTNKTPSGVPPKPNFEDKMIGLQKEMMEHAQKRADDVQSLKRLREDRKTEDQRLKRRKLLQDGRAQLFAEFQAGIWDQEAYHVERKRLDEEYGTPKKRRRFSPDWDDSRFGEGGVSGEEL</sequence>
<feature type="compositionally biased region" description="Polar residues" evidence="1">
    <location>
        <begin position="203"/>
        <end position="214"/>
    </location>
</feature>
<dbReference type="EMBL" id="JANVFO010000023">
    <property type="protein sequence ID" value="KAJ3732527.1"/>
    <property type="molecule type" value="Genomic_DNA"/>
</dbReference>
<reference evidence="2" key="2">
    <citation type="journal article" date="2023" name="Proc. Natl. Acad. Sci. U.S.A.">
        <title>A global phylogenomic analysis of the shiitake genus Lentinula.</title>
        <authorList>
            <person name="Sierra-Patev S."/>
            <person name="Min B."/>
            <person name="Naranjo-Ortiz M."/>
            <person name="Looney B."/>
            <person name="Konkel Z."/>
            <person name="Slot J.C."/>
            <person name="Sakamoto Y."/>
            <person name="Steenwyk J.L."/>
            <person name="Rokas A."/>
            <person name="Carro J."/>
            <person name="Camarero S."/>
            <person name="Ferreira P."/>
            <person name="Molpeceres G."/>
            <person name="Ruiz-Duenas F.J."/>
            <person name="Serrano A."/>
            <person name="Henrissat B."/>
            <person name="Drula E."/>
            <person name="Hughes K.W."/>
            <person name="Mata J.L."/>
            <person name="Ishikawa N.K."/>
            <person name="Vargas-Isla R."/>
            <person name="Ushijima S."/>
            <person name="Smith C.A."/>
            <person name="Donoghue J."/>
            <person name="Ahrendt S."/>
            <person name="Andreopoulos W."/>
            <person name="He G."/>
            <person name="LaButti K."/>
            <person name="Lipzen A."/>
            <person name="Ng V."/>
            <person name="Riley R."/>
            <person name="Sandor L."/>
            <person name="Barry K."/>
            <person name="Martinez A.T."/>
            <person name="Xiao Y."/>
            <person name="Gibbons J.G."/>
            <person name="Terashima K."/>
            <person name="Grigoriev I.V."/>
            <person name="Hibbett D."/>
        </authorList>
    </citation>
    <scope>NUCLEOTIDE SEQUENCE</scope>
    <source>
        <strain evidence="2">ET3784</strain>
    </source>
</reference>
<evidence type="ECO:0000256" key="1">
    <source>
        <dbReference type="SAM" id="MobiDB-lite"/>
    </source>
</evidence>
<evidence type="ECO:0000313" key="3">
    <source>
        <dbReference type="EMBL" id="KAJ3732527.1"/>
    </source>
</evidence>
<gene>
    <name evidence="3" type="ORF">DFJ43DRAFT_1154242</name>
    <name evidence="2" type="ORF">DFJ43DRAFT_1206415</name>
</gene>
<reference evidence="2" key="1">
    <citation type="submission" date="2022-08" db="EMBL/GenBank/DDBJ databases">
        <authorList>
            <consortium name="DOE Joint Genome Institute"/>
            <person name="Min B."/>
            <person name="Sierra-Patev S."/>
            <person name="Naranjo-Ortiz M."/>
            <person name="Looney B."/>
            <person name="Konkel Z."/>
            <person name="Slot J.C."/>
            <person name="Sakamoto Y."/>
            <person name="Steenwyk J.L."/>
            <person name="Rokas A."/>
            <person name="Carro J."/>
            <person name="Camarero S."/>
            <person name="Ferreira P."/>
            <person name="Molpeceres G."/>
            <person name="Ruiz-duenas F.J."/>
            <person name="Serrano A."/>
            <person name="Henrissat B."/>
            <person name="Drula E."/>
            <person name="Hughes K.W."/>
            <person name="Mata J.L."/>
            <person name="Ishikawa N.K."/>
            <person name="Vargas-Isla R."/>
            <person name="Ushijima S."/>
            <person name="Smith C.A."/>
            <person name="Ahrendt S."/>
            <person name="Andreopoulos W."/>
            <person name="He G."/>
            <person name="LaButti K."/>
            <person name="Lipzen A."/>
            <person name="Ng V."/>
            <person name="Riley R."/>
            <person name="Sandor L."/>
            <person name="Barry K."/>
            <person name="Martinez A.T."/>
            <person name="Xiao Y."/>
            <person name="Gibbons J.G."/>
            <person name="Terashima K."/>
            <person name="Hibbett D.S."/>
            <person name="Grigoriev I.V."/>
        </authorList>
    </citation>
    <scope>NUCLEOTIDE SEQUENCE</scope>
    <source>
        <strain evidence="2">ET3784</strain>
    </source>
</reference>
<organism evidence="2 4">
    <name type="scientific">Lentinula guzmanii</name>
    <dbReference type="NCBI Taxonomy" id="2804957"/>
    <lineage>
        <taxon>Eukaryota</taxon>
        <taxon>Fungi</taxon>
        <taxon>Dikarya</taxon>
        <taxon>Basidiomycota</taxon>
        <taxon>Agaricomycotina</taxon>
        <taxon>Agaricomycetes</taxon>
        <taxon>Agaricomycetidae</taxon>
        <taxon>Agaricales</taxon>
        <taxon>Marasmiineae</taxon>
        <taxon>Omphalotaceae</taxon>
        <taxon>Lentinula</taxon>
    </lineage>
</organism>
<feature type="compositionally biased region" description="Gly residues" evidence="1">
    <location>
        <begin position="353"/>
        <end position="362"/>
    </location>
</feature>
<dbReference type="Proteomes" id="UP001176059">
    <property type="component" value="Unassembled WGS sequence"/>
</dbReference>
<dbReference type="EMBL" id="JANVFO010000066">
    <property type="protein sequence ID" value="KAJ3719087.1"/>
    <property type="molecule type" value="Genomic_DNA"/>
</dbReference>
<evidence type="ECO:0000313" key="2">
    <source>
        <dbReference type="EMBL" id="KAJ3719087.1"/>
    </source>
</evidence>
<feature type="region of interest" description="Disordered" evidence="1">
    <location>
        <begin position="272"/>
        <end position="295"/>
    </location>
</feature>
<feature type="compositionally biased region" description="Low complexity" evidence="1">
    <location>
        <begin position="179"/>
        <end position="202"/>
    </location>
</feature>
<feature type="region of interest" description="Disordered" evidence="1">
    <location>
        <begin position="329"/>
        <end position="362"/>
    </location>
</feature>